<comment type="caution">
    <text evidence="1">The sequence shown here is derived from an EMBL/GenBank/DDBJ whole genome shotgun (WGS) entry which is preliminary data.</text>
</comment>
<dbReference type="Proteomes" id="UP000824890">
    <property type="component" value="Unassembled WGS sequence"/>
</dbReference>
<sequence>MAITYTHKRPKNLQPSPTISKEIQNIKGVSSLNVWGICDYDMLSHILCRNGDMPIIPKYWQPKTKNP</sequence>
<reference evidence="1 2" key="1">
    <citation type="submission" date="2021-05" db="EMBL/GenBank/DDBJ databases">
        <title>Genome Assembly of Synthetic Allotetraploid Brassica napus Reveals Homoeologous Exchanges between Subgenomes.</title>
        <authorList>
            <person name="Davis J.T."/>
        </authorList>
    </citation>
    <scope>NUCLEOTIDE SEQUENCE [LARGE SCALE GENOMIC DNA]</scope>
    <source>
        <strain evidence="2">cv. Da-Ae</strain>
        <tissue evidence="1">Seedling</tissue>
    </source>
</reference>
<protein>
    <submittedName>
        <fullName evidence="1">Uncharacterized protein</fullName>
    </submittedName>
</protein>
<keyword evidence="2" id="KW-1185">Reference proteome</keyword>
<dbReference type="EMBL" id="JAGKQM010000011">
    <property type="protein sequence ID" value="KAH0903639.1"/>
    <property type="molecule type" value="Genomic_DNA"/>
</dbReference>
<gene>
    <name evidence="1" type="ORF">HID58_043142</name>
</gene>
<evidence type="ECO:0000313" key="2">
    <source>
        <dbReference type="Proteomes" id="UP000824890"/>
    </source>
</evidence>
<proteinExistence type="predicted"/>
<evidence type="ECO:0000313" key="1">
    <source>
        <dbReference type="EMBL" id="KAH0903639.1"/>
    </source>
</evidence>
<feature type="non-terminal residue" evidence="1">
    <location>
        <position position="67"/>
    </location>
</feature>
<name>A0ABQ8BFN6_BRANA</name>
<organism evidence="1 2">
    <name type="scientific">Brassica napus</name>
    <name type="common">Rape</name>
    <dbReference type="NCBI Taxonomy" id="3708"/>
    <lineage>
        <taxon>Eukaryota</taxon>
        <taxon>Viridiplantae</taxon>
        <taxon>Streptophyta</taxon>
        <taxon>Embryophyta</taxon>
        <taxon>Tracheophyta</taxon>
        <taxon>Spermatophyta</taxon>
        <taxon>Magnoliopsida</taxon>
        <taxon>eudicotyledons</taxon>
        <taxon>Gunneridae</taxon>
        <taxon>Pentapetalae</taxon>
        <taxon>rosids</taxon>
        <taxon>malvids</taxon>
        <taxon>Brassicales</taxon>
        <taxon>Brassicaceae</taxon>
        <taxon>Brassiceae</taxon>
        <taxon>Brassica</taxon>
    </lineage>
</organism>
<accession>A0ABQ8BFN6</accession>